<dbReference type="EMBL" id="VDMD01000017">
    <property type="protein sequence ID" value="TRM61311.1"/>
    <property type="molecule type" value="Genomic_DNA"/>
</dbReference>
<gene>
    <name evidence="2" type="ORF">BD626DRAFT_406099</name>
</gene>
<dbReference type="AlphaFoldDB" id="A0A550C926"/>
<protein>
    <submittedName>
        <fullName evidence="2">Phosphate metabolism protein-domain-containing protein</fullName>
    </submittedName>
</protein>
<evidence type="ECO:0000313" key="2">
    <source>
        <dbReference type="EMBL" id="TRM61311.1"/>
    </source>
</evidence>
<accession>A0A550C926</accession>
<comment type="caution">
    <text evidence="2">The sequence shown here is derived from an EMBL/GenBank/DDBJ whole genome shotgun (WGS) entry which is preliminary data.</text>
</comment>
<reference evidence="2 3" key="1">
    <citation type="journal article" date="2019" name="New Phytol.">
        <title>Comparative genomics reveals unique wood-decay strategies and fruiting body development in the Schizophyllaceae.</title>
        <authorList>
            <person name="Almasi E."/>
            <person name="Sahu N."/>
            <person name="Krizsan K."/>
            <person name="Balint B."/>
            <person name="Kovacs G.M."/>
            <person name="Kiss B."/>
            <person name="Cseklye J."/>
            <person name="Drula E."/>
            <person name="Henrissat B."/>
            <person name="Nagy I."/>
            <person name="Chovatia M."/>
            <person name="Adam C."/>
            <person name="LaButti K."/>
            <person name="Lipzen A."/>
            <person name="Riley R."/>
            <person name="Grigoriev I.V."/>
            <person name="Nagy L.G."/>
        </authorList>
    </citation>
    <scope>NUCLEOTIDE SEQUENCE [LARGE SCALE GENOMIC DNA]</scope>
    <source>
        <strain evidence="2 3">NL-1724</strain>
    </source>
</reference>
<evidence type="ECO:0000259" key="1">
    <source>
        <dbReference type="Pfam" id="PF12621"/>
    </source>
</evidence>
<organism evidence="2 3">
    <name type="scientific">Schizophyllum amplum</name>
    <dbReference type="NCBI Taxonomy" id="97359"/>
    <lineage>
        <taxon>Eukaryota</taxon>
        <taxon>Fungi</taxon>
        <taxon>Dikarya</taxon>
        <taxon>Basidiomycota</taxon>
        <taxon>Agaricomycotina</taxon>
        <taxon>Agaricomycetes</taxon>
        <taxon>Agaricomycetidae</taxon>
        <taxon>Agaricales</taxon>
        <taxon>Schizophyllaceae</taxon>
        <taxon>Schizophyllum</taxon>
    </lineage>
</organism>
<name>A0A550C926_9AGAR</name>
<proteinExistence type="predicted"/>
<keyword evidence="3" id="KW-1185">Reference proteome</keyword>
<evidence type="ECO:0000313" key="3">
    <source>
        <dbReference type="Proteomes" id="UP000320762"/>
    </source>
</evidence>
<sequence>MGARSNATEENGYNEYDEEHAFDHPALHEPQPWIWVPRDPLGLSGLLVGELTSAGVEASDVGAVMNEKGVVDVSRGPPDEEWKGGHDH</sequence>
<dbReference type="InterPro" id="IPR022257">
    <property type="entry name" value="PHM7_ext"/>
</dbReference>
<feature type="domain" description="10TM putative phosphate transporter extracellular tail" evidence="1">
    <location>
        <begin position="7"/>
        <end position="79"/>
    </location>
</feature>
<dbReference type="OrthoDB" id="1076608at2759"/>
<dbReference type="Pfam" id="PF12621">
    <property type="entry name" value="PHM7_ext"/>
    <property type="match status" value="1"/>
</dbReference>
<dbReference type="Proteomes" id="UP000320762">
    <property type="component" value="Unassembled WGS sequence"/>
</dbReference>